<dbReference type="PANTHER" id="PTHR21310:SF15">
    <property type="entry name" value="AMINOGLYCOSIDE PHOSPHOTRANSFERASE DOMAIN-CONTAINING PROTEIN"/>
    <property type="match status" value="1"/>
</dbReference>
<evidence type="ECO:0000259" key="2">
    <source>
        <dbReference type="Pfam" id="PF01636"/>
    </source>
</evidence>
<dbReference type="Pfam" id="PF01636">
    <property type="entry name" value="APH"/>
    <property type="match status" value="1"/>
</dbReference>
<dbReference type="InterPro" id="IPR002575">
    <property type="entry name" value="Aminoglycoside_PTrfase"/>
</dbReference>
<reference evidence="3 4" key="1">
    <citation type="submission" date="2018-01" db="EMBL/GenBank/DDBJ databases">
        <title>Harnessing the power of phylogenomics to disentangle the directionality and signatures of interkingdom host jumping in the parasitic fungal genus Tolypocladium.</title>
        <authorList>
            <person name="Quandt C.A."/>
            <person name="Patterson W."/>
            <person name="Spatafora J.W."/>
        </authorList>
    </citation>
    <scope>NUCLEOTIDE SEQUENCE [LARGE SCALE GENOMIC DNA]</scope>
    <source>
        <strain evidence="3 4">NRBC 100945</strain>
    </source>
</reference>
<protein>
    <recommendedName>
        <fullName evidence="2">Aminoglycoside phosphotransferase domain-containing protein</fullName>
    </recommendedName>
</protein>
<evidence type="ECO:0000313" key="3">
    <source>
        <dbReference type="EMBL" id="POR37012.1"/>
    </source>
</evidence>
<dbReference type="InterPro" id="IPR051678">
    <property type="entry name" value="AGP_Transferase"/>
</dbReference>
<dbReference type="AlphaFoldDB" id="A0A2S4L3J6"/>
<dbReference type="PANTHER" id="PTHR21310">
    <property type="entry name" value="AMINOGLYCOSIDE PHOSPHOTRANSFERASE-RELATED-RELATED"/>
    <property type="match status" value="1"/>
</dbReference>
<dbReference type="EMBL" id="PKSG01000281">
    <property type="protein sequence ID" value="POR37012.1"/>
    <property type="molecule type" value="Genomic_DNA"/>
</dbReference>
<evidence type="ECO:0000256" key="1">
    <source>
        <dbReference type="SAM" id="MobiDB-lite"/>
    </source>
</evidence>
<dbReference type="InterPro" id="IPR011009">
    <property type="entry name" value="Kinase-like_dom_sf"/>
</dbReference>
<dbReference type="OrthoDB" id="8300194at2759"/>
<dbReference type="CDD" id="cd05120">
    <property type="entry name" value="APH_ChoK_like"/>
    <property type="match status" value="1"/>
</dbReference>
<dbReference type="Gene3D" id="3.90.1200.10">
    <property type="match status" value="1"/>
</dbReference>
<name>A0A2S4L3J6_9HYPO</name>
<accession>A0A2S4L3J6</accession>
<proteinExistence type="predicted"/>
<dbReference type="Proteomes" id="UP000237481">
    <property type="component" value="Unassembled WGS sequence"/>
</dbReference>
<organism evidence="3 4">
    <name type="scientific">Tolypocladium paradoxum</name>
    <dbReference type="NCBI Taxonomy" id="94208"/>
    <lineage>
        <taxon>Eukaryota</taxon>
        <taxon>Fungi</taxon>
        <taxon>Dikarya</taxon>
        <taxon>Ascomycota</taxon>
        <taxon>Pezizomycotina</taxon>
        <taxon>Sordariomycetes</taxon>
        <taxon>Hypocreomycetidae</taxon>
        <taxon>Hypocreales</taxon>
        <taxon>Ophiocordycipitaceae</taxon>
        <taxon>Tolypocladium</taxon>
    </lineage>
</organism>
<comment type="caution">
    <text evidence="3">The sequence shown here is derived from an EMBL/GenBank/DDBJ whole genome shotgun (WGS) entry which is preliminary data.</text>
</comment>
<evidence type="ECO:0000313" key="4">
    <source>
        <dbReference type="Proteomes" id="UP000237481"/>
    </source>
</evidence>
<feature type="domain" description="Aminoglycoside phosphotransferase" evidence="2">
    <location>
        <begin position="42"/>
        <end position="254"/>
    </location>
</feature>
<feature type="region of interest" description="Disordered" evidence="1">
    <location>
        <begin position="279"/>
        <end position="303"/>
    </location>
</feature>
<sequence>MMQKAKRVSLPSYEPPLWLKLRIWAGSIIHYGRSVGGGRGQVFRLPFRRIVKLDCHPNELEAMEFVRKHTTIPVPRVCEIYDYDEGQHLVMEEAQGGDIKVCYGGMTPDQVSNFGRELAGHLSQLRSLQPPAPGFIGSLSLGSSLDHRLSGTRFGPFHSVADFHTYLRRGRPLAHWENEPDVIRVHSRPGIYDVKFSHADLNPNNILVKDGHITAIVDWEFAGWYPEYWDYTKMYWSERSIWANFYRAVEGEPGIMKYPDERAAELAIWKRMHPWSYDDPPWSPGDDDQQPAQVPTDQHTDEN</sequence>
<dbReference type="SUPFAM" id="SSF56112">
    <property type="entry name" value="Protein kinase-like (PK-like)"/>
    <property type="match status" value="1"/>
</dbReference>
<keyword evidence="4" id="KW-1185">Reference proteome</keyword>
<gene>
    <name evidence="3" type="ORF">TPAR_02789</name>
</gene>